<protein>
    <submittedName>
        <fullName evidence="1">Uncharacterized protein</fullName>
    </submittedName>
</protein>
<dbReference type="Proteomes" id="UP000055024">
    <property type="component" value="Unassembled WGS sequence"/>
</dbReference>
<organism evidence="1 2">
    <name type="scientific">Trichinella zimbabwensis</name>
    <dbReference type="NCBI Taxonomy" id="268475"/>
    <lineage>
        <taxon>Eukaryota</taxon>
        <taxon>Metazoa</taxon>
        <taxon>Ecdysozoa</taxon>
        <taxon>Nematoda</taxon>
        <taxon>Enoplea</taxon>
        <taxon>Dorylaimia</taxon>
        <taxon>Trichinellida</taxon>
        <taxon>Trichinellidae</taxon>
        <taxon>Trichinella</taxon>
    </lineage>
</organism>
<gene>
    <name evidence="1" type="ORF">T11_16981</name>
</gene>
<reference evidence="1 2" key="1">
    <citation type="submission" date="2015-01" db="EMBL/GenBank/DDBJ databases">
        <title>Evolution of Trichinella species and genotypes.</title>
        <authorList>
            <person name="Korhonen P.K."/>
            <person name="Edoardo P."/>
            <person name="Giuseppe L.R."/>
            <person name="Gasser R.B."/>
        </authorList>
    </citation>
    <scope>NUCLEOTIDE SEQUENCE [LARGE SCALE GENOMIC DNA]</scope>
    <source>
        <strain evidence="1">ISS1029</strain>
    </source>
</reference>
<accession>A0A0V1I3E4</accession>
<dbReference type="AlphaFoldDB" id="A0A0V1I3E4"/>
<proteinExistence type="predicted"/>
<comment type="caution">
    <text evidence="1">The sequence shown here is derived from an EMBL/GenBank/DDBJ whole genome shotgun (WGS) entry which is preliminary data.</text>
</comment>
<keyword evidence="2" id="KW-1185">Reference proteome</keyword>
<dbReference type="EMBL" id="JYDP01000007">
    <property type="protein sequence ID" value="KRZ17308.1"/>
    <property type="molecule type" value="Genomic_DNA"/>
</dbReference>
<sequence length="366" mass="40054">MILAAPLQVTLNCDQPAPGLPLTVRGALVDLCSRGGSPEPSENFIIRIRNVGYFLVTIQLVSADEIQPSLDCMVTGPPAGPLRTRPAALLVVGSSAPCHCTSPSRAAVRYPVIRSENKRSRASSMPPSVFSCGRLLSRASHMTRPHAPLDMTGSWLQRMPATPPLRPLDHSFSSLVSYAIIGTESVRPASPLAPQNSANWPPNRLGAPAYHYFKTTKPRLQQLDGVRIVRGGVRDPFDGAPCQTCRQVGELPWLMDARQELVPEGRKLEHIARKLRQLPICVPHSPAPVVAVVCIRWSFRLVSLMLPDLSSRGGFCSIDFPSKRFPILHWFGEFHLVMRVSGHSPGMRPIFQASLGCRRGALVSHN</sequence>
<evidence type="ECO:0000313" key="1">
    <source>
        <dbReference type="EMBL" id="KRZ17308.1"/>
    </source>
</evidence>
<name>A0A0V1I3E4_9BILA</name>
<evidence type="ECO:0000313" key="2">
    <source>
        <dbReference type="Proteomes" id="UP000055024"/>
    </source>
</evidence>